<reference evidence="1" key="1">
    <citation type="journal article" date="2014" name="Front. Microbiol.">
        <title>High frequency of phylogenetically diverse reductive dehalogenase-homologous genes in deep subseafloor sedimentary metagenomes.</title>
        <authorList>
            <person name="Kawai M."/>
            <person name="Futagami T."/>
            <person name="Toyoda A."/>
            <person name="Takaki Y."/>
            <person name="Nishi S."/>
            <person name="Hori S."/>
            <person name="Arai W."/>
            <person name="Tsubouchi T."/>
            <person name="Morono Y."/>
            <person name="Uchiyama I."/>
            <person name="Ito T."/>
            <person name="Fujiyama A."/>
            <person name="Inagaki F."/>
            <person name="Takami H."/>
        </authorList>
    </citation>
    <scope>NUCLEOTIDE SEQUENCE</scope>
    <source>
        <strain evidence="1">Expedition CK06-06</strain>
    </source>
</reference>
<evidence type="ECO:0008006" key="2">
    <source>
        <dbReference type="Google" id="ProtNLM"/>
    </source>
</evidence>
<feature type="non-terminal residue" evidence="1">
    <location>
        <position position="1"/>
    </location>
</feature>
<name>X0Y271_9ZZZZ</name>
<dbReference type="EMBL" id="BARS01051909">
    <property type="protein sequence ID" value="GAG49805.1"/>
    <property type="molecule type" value="Genomic_DNA"/>
</dbReference>
<sequence>RREWRFDLPLPAKIEGKLPLGKIFKENTKIENISCKGVYFSLDSGVIIGSKLNLVIDMPKELGGGKKLKLCLGGLTVRLEELDKKTKKQGVALRFHKNYKILSKDLKKNKNTS</sequence>
<comment type="caution">
    <text evidence="1">The sequence shown here is derived from an EMBL/GenBank/DDBJ whole genome shotgun (WGS) entry which is preliminary data.</text>
</comment>
<proteinExistence type="predicted"/>
<organism evidence="1">
    <name type="scientific">marine sediment metagenome</name>
    <dbReference type="NCBI Taxonomy" id="412755"/>
    <lineage>
        <taxon>unclassified sequences</taxon>
        <taxon>metagenomes</taxon>
        <taxon>ecological metagenomes</taxon>
    </lineage>
</organism>
<dbReference type="AlphaFoldDB" id="X0Y271"/>
<evidence type="ECO:0000313" key="1">
    <source>
        <dbReference type="EMBL" id="GAG49805.1"/>
    </source>
</evidence>
<accession>X0Y271</accession>
<gene>
    <name evidence="1" type="ORF">S01H1_77250</name>
</gene>
<protein>
    <recommendedName>
        <fullName evidence="2">PilZ domain-containing protein</fullName>
    </recommendedName>
</protein>